<organism evidence="2 3">
    <name type="scientific">Hominiventricola filiformis</name>
    <dbReference type="NCBI Taxonomy" id="2885352"/>
    <lineage>
        <taxon>Bacteria</taxon>
        <taxon>Bacillati</taxon>
        <taxon>Bacillota</taxon>
        <taxon>Clostridia</taxon>
        <taxon>Lachnospirales</taxon>
        <taxon>Lachnospiraceae</taxon>
        <taxon>Hominiventricola</taxon>
    </lineage>
</organism>
<dbReference type="PANTHER" id="PTHR43415">
    <property type="entry name" value="SPERMIDINE N(1)-ACETYLTRANSFERASE"/>
    <property type="match status" value="1"/>
</dbReference>
<feature type="domain" description="N-acetyltransferase" evidence="1">
    <location>
        <begin position="2"/>
        <end position="162"/>
    </location>
</feature>
<dbReference type="CDD" id="cd04301">
    <property type="entry name" value="NAT_SF"/>
    <property type="match status" value="1"/>
</dbReference>
<dbReference type="InterPro" id="IPR000182">
    <property type="entry name" value="GNAT_dom"/>
</dbReference>
<dbReference type="AlphaFoldDB" id="A0AAE3A7F5"/>
<dbReference type="Pfam" id="PF13302">
    <property type="entry name" value="Acetyltransf_3"/>
    <property type="match status" value="1"/>
</dbReference>
<dbReference type="PROSITE" id="PS51186">
    <property type="entry name" value="GNAT"/>
    <property type="match status" value="1"/>
</dbReference>
<evidence type="ECO:0000259" key="1">
    <source>
        <dbReference type="PROSITE" id="PS51186"/>
    </source>
</evidence>
<name>A0AAE3A7F5_9FIRM</name>
<evidence type="ECO:0000313" key="3">
    <source>
        <dbReference type="Proteomes" id="UP001198220"/>
    </source>
</evidence>
<dbReference type="RefSeq" id="WP_308458213.1">
    <property type="nucleotide sequence ID" value="NZ_JAJEPS010000001.1"/>
</dbReference>
<protein>
    <submittedName>
        <fullName evidence="2">GNAT family N-acetyltransferase</fullName>
    </submittedName>
</protein>
<comment type="caution">
    <text evidence="2">The sequence shown here is derived from an EMBL/GenBank/DDBJ whole genome shotgun (WGS) entry which is preliminary data.</text>
</comment>
<dbReference type="Gene3D" id="3.40.630.30">
    <property type="match status" value="1"/>
</dbReference>
<dbReference type="PANTHER" id="PTHR43415:SF5">
    <property type="entry name" value="ACETYLTRANSFERASE"/>
    <property type="match status" value="1"/>
</dbReference>
<dbReference type="InterPro" id="IPR016181">
    <property type="entry name" value="Acyl_CoA_acyltransferase"/>
</dbReference>
<dbReference type="GO" id="GO:0016747">
    <property type="term" value="F:acyltransferase activity, transferring groups other than amino-acyl groups"/>
    <property type="evidence" value="ECO:0007669"/>
    <property type="project" value="InterPro"/>
</dbReference>
<accession>A0AAE3A7F5</accession>
<dbReference type="SUPFAM" id="SSF55729">
    <property type="entry name" value="Acyl-CoA N-acyltransferases (Nat)"/>
    <property type="match status" value="1"/>
</dbReference>
<reference evidence="2 3" key="1">
    <citation type="submission" date="2021-10" db="EMBL/GenBank/DDBJ databases">
        <title>Anaerobic single-cell dispensing facilitates the cultivation of human gut bacteria.</title>
        <authorList>
            <person name="Afrizal A."/>
        </authorList>
    </citation>
    <scope>NUCLEOTIDE SEQUENCE [LARGE SCALE GENOMIC DNA]</scope>
    <source>
        <strain evidence="2 3">CLA-AA-H276</strain>
    </source>
</reference>
<dbReference type="Proteomes" id="UP001198220">
    <property type="component" value="Unassembled WGS sequence"/>
</dbReference>
<dbReference type="EMBL" id="JAJEPS010000001">
    <property type="protein sequence ID" value="MCC2124590.1"/>
    <property type="molecule type" value="Genomic_DNA"/>
</dbReference>
<sequence>MVRLRPYKKCDAATIVGWLTNEAGFWKWCAGRYDHYPITAEDMNAFYNQFEQNPRYFQMTMLDGTEVKGHLIMQFLDEEMKDLKFGCIIVDSAVRGKGYGYRMLAQALDYAFGILKVDRVSLGVFENNPAARRCYERLGLTATGKYEVYHLMGEDWNFHEMEISREKWTGGEQR</sequence>
<proteinExistence type="predicted"/>
<evidence type="ECO:0000313" key="2">
    <source>
        <dbReference type="EMBL" id="MCC2124590.1"/>
    </source>
</evidence>
<keyword evidence="3" id="KW-1185">Reference proteome</keyword>
<gene>
    <name evidence="2" type="ORF">LKD36_00175</name>
</gene>